<dbReference type="EMBL" id="PQXJ01000133">
    <property type="protein sequence ID" value="TGO61146.1"/>
    <property type="molecule type" value="Genomic_DNA"/>
</dbReference>
<accession>A0A4Z1IIF4</accession>
<reference evidence="2 3" key="1">
    <citation type="submission" date="2017-12" db="EMBL/GenBank/DDBJ databases">
        <title>Comparative genomics of Botrytis spp.</title>
        <authorList>
            <person name="Valero-Jimenez C.A."/>
            <person name="Tapia P."/>
            <person name="Veloso J."/>
            <person name="Silva-Moreno E."/>
            <person name="Staats M."/>
            <person name="Valdes J.H."/>
            <person name="Van Kan J.A.L."/>
        </authorList>
    </citation>
    <scope>NUCLEOTIDE SEQUENCE [LARGE SCALE GENOMIC DNA]</scope>
    <source>
        <strain evidence="2 3">MUCL2120</strain>
    </source>
</reference>
<feature type="compositionally biased region" description="Basic residues" evidence="1">
    <location>
        <begin position="467"/>
        <end position="483"/>
    </location>
</feature>
<organism evidence="2 3">
    <name type="scientific">Botryotinia narcissicola</name>
    <dbReference type="NCBI Taxonomy" id="278944"/>
    <lineage>
        <taxon>Eukaryota</taxon>
        <taxon>Fungi</taxon>
        <taxon>Dikarya</taxon>
        <taxon>Ascomycota</taxon>
        <taxon>Pezizomycotina</taxon>
        <taxon>Leotiomycetes</taxon>
        <taxon>Helotiales</taxon>
        <taxon>Sclerotiniaceae</taxon>
        <taxon>Botryotinia</taxon>
    </lineage>
</organism>
<comment type="caution">
    <text evidence="2">The sequence shown here is derived from an EMBL/GenBank/DDBJ whole genome shotgun (WGS) entry which is preliminary data.</text>
</comment>
<proteinExistence type="predicted"/>
<name>A0A4Z1IIF4_9HELO</name>
<protein>
    <submittedName>
        <fullName evidence="2">Uncharacterized protein</fullName>
    </submittedName>
</protein>
<dbReference type="AlphaFoldDB" id="A0A4Z1IIF4"/>
<evidence type="ECO:0000256" key="1">
    <source>
        <dbReference type="SAM" id="MobiDB-lite"/>
    </source>
</evidence>
<feature type="region of interest" description="Disordered" evidence="1">
    <location>
        <begin position="451"/>
        <end position="494"/>
    </location>
</feature>
<dbReference type="OrthoDB" id="443402at2759"/>
<evidence type="ECO:0000313" key="2">
    <source>
        <dbReference type="EMBL" id="TGO61146.1"/>
    </source>
</evidence>
<evidence type="ECO:0000313" key="3">
    <source>
        <dbReference type="Proteomes" id="UP000297452"/>
    </source>
</evidence>
<dbReference type="Proteomes" id="UP000297452">
    <property type="component" value="Unassembled WGS sequence"/>
</dbReference>
<sequence length="494" mass="57183">MVEASKIFQLRRSAREPGPESEFFGFYAGYKWSFKSFNQAIAADETSSCFHKIFLDDSPESFAHVLRTRSGGLLELAERTGKVNYVHRTAREYIQKKPKTWEMLLTHTSDLEFNTSFTWAVLYLNLVRAATKNNPILSTGMKQIGMLESPIWIDFIRKIREVASTKAKGHIPQLVEEFDRAAQQWSDFRNPSTNQLKYWYKSRNMFKVDVTCTTYDESFPHQDVSKGDRPDLWSMANLLSACVEDDVSPYVEMKIKSDPSLMRLKYDPPLLVLCFGRLIHQLNSCPPSSRLLAFLLENNANFNEIYHGHNLWKLFLHVVHAKFIPLGYHYDLNVIFRAMEIMLQRGADVEAFCIEEHMKWDRIFPGRFQDPYKSLEQHCKEPFDWVAFADIGSSNPNDDSASHISENCNEPWEVRHSLERIIKDVFEEKRPDLSAKLLSLVVEKKAEKLAIEKQSRNQTPGSSGGNKGRKQKQRNRKKGKGKRGQIALEDYSDY</sequence>
<keyword evidence="3" id="KW-1185">Reference proteome</keyword>
<gene>
    <name evidence="2" type="ORF">BOTNAR_0133g00100</name>
</gene>